<name>A0A2S9K7Z0_9BURK</name>
<dbReference type="FunFam" id="1.10.10.10:FF:000001">
    <property type="entry name" value="LysR family transcriptional regulator"/>
    <property type="match status" value="1"/>
</dbReference>
<comment type="similarity">
    <text evidence="1">Belongs to the LysR transcriptional regulatory family.</text>
</comment>
<dbReference type="SUPFAM" id="SSF53850">
    <property type="entry name" value="Periplasmic binding protein-like II"/>
    <property type="match status" value="1"/>
</dbReference>
<comment type="caution">
    <text evidence="6">The sequence shown here is derived from an EMBL/GenBank/DDBJ whole genome shotgun (WGS) entry which is preliminary data.</text>
</comment>
<evidence type="ECO:0000313" key="7">
    <source>
        <dbReference type="Proteomes" id="UP000238589"/>
    </source>
</evidence>
<dbReference type="GO" id="GO:0043565">
    <property type="term" value="F:sequence-specific DNA binding"/>
    <property type="evidence" value="ECO:0007669"/>
    <property type="project" value="TreeGrafter"/>
</dbReference>
<dbReference type="InterPro" id="IPR058163">
    <property type="entry name" value="LysR-type_TF_proteobact-type"/>
</dbReference>
<keyword evidence="3" id="KW-0238">DNA-binding</keyword>
<protein>
    <submittedName>
        <fullName evidence="6">LysR family transcriptional regulator</fullName>
    </submittedName>
</protein>
<reference evidence="6 7" key="1">
    <citation type="submission" date="2018-03" db="EMBL/GenBank/DDBJ databases">
        <title>Comparative genomics illustrates the genes involved in a hyperalkaliphilic mechanisms of Serpentinomonas isolated from highly-alkaline calcium-rich serpentinized springs.</title>
        <authorList>
            <person name="Suzuki S."/>
            <person name="Ishii S."/>
            <person name="Walworth N."/>
            <person name="Bird L."/>
            <person name="Kuenen J.G."/>
            <person name="Nealson K.H."/>
        </authorList>
    </citation>
    <scope>NUCLEOTIDE SEQUENCE [LARGE SCALE GENOMIC DNA]</scope>
    <source>
        <strain evidence="6 7">P1</strain>
    </source>
</reference>
<evidence type="ECO:0000256" key="3">
    <source>
        <dbReference type="ARBA" id="ARBA00023125"/>
    </source>
</evidence>
<dbReference type="RefSeq" id="WP_105747374.1">
    <property type="nucleotide sequence ID" value="NZ_PVLQ01000012.1"/>
</dbReference>
<dbReference type="OrthoDB" id="9076738at2"/>
<keyword evidence="2" id="KW-0805">Transcription regulation</keyword>
<dbReference type="Pfam" id="PF03466">
    <property type="entry name" value="LysR_substrate"/>
    <property type="match status" value="1"/>
</dbReference>
<dbReference type="Gene3D" id="3.40.190.290">
    <property type="match status" value="1"/>
</dbReference>
<dbReference type="EMBL" id="PVLQ01000012">
    <property type="protein sequence ID" value="PRD66534.1"/>
    <property type="molecule type" value="Genomic_DNA"/>
</dbReference>
<dbReference type="GO" id="GO:0003700">
    <property type="term" value="F:DNA-binding transcription factor activity"/>
    <property type="evidence" value="ECO:0007669"/>
    <property type="project" value="InterPro"/>
</dbReference>
<dbReference type="InterPro" id="IPR036388">
    <property type="entry name" value="WH-like_DNA-bd_sf"/>
</dbReference>
<dbReference type="Pfam" id="PF00126">
    <property type="entry name" value="HTH_1"/>
    <property type="match status" value="1"/>
</dbReference>
<dbReference type="Proteomes" id="UP000238589">
    <property type="component" value="Unassembled WGS sequence"/>
</dbReference>
<evidence type="ECO:0000256" key="2">
    <source>
        <dbReference type="ARBA" id="ARBA00023015"/>
    </source>
</evidence>
<accession>A0A2S9K7Z0</accession>
<dbReference type="AlphaFoldDB" id="A0A2S9K7Z0"/>
<dbReference type="SUPFAM" id="SSF46785">
    <property type="entry name" value="Winged helix' DNA-binding domain"/>
    <property type="match status" value="1"/>
</dbReference>
<dbReference type="PANTHER" id="PTHR30537">
    <property type="entry name" value="HTH-TYPE TRANSCRIPTIONAL REGULATOR"/>
    <property type="match status" value="1"/>
</dbReference>
<proteinExistence type="inferred from homology"/>
<keyword evidence="4" id="KW-0804">Transcription</keyword>
<dbReference type="GO" id="GO:0006351">
    <property type="term" value="P:DNA-templated transcription"/>
    <property type="evidence" value="ECO:0007669"/>
    <property type="project" value="TreeGrafter"/>
</dbReference>
<dbReference type="InterPro" id="IPR005119">
    <property type="entry name" value="LysR_subst-bd"/>
</dbReference>
<dbReference type="InterPro" id="IPR000847">
    <property type="entry name" value="LysR_HTH_N"/>
</dbReference>
<dbReference type="CDD" id="cd08472">
    <property type="entry name" value="PBP2_CrgA_like_3"/>
    <property type="match status" value="1"/>
</dbReference>
<evidence type="ECO:0000259" key="5">
    <source>
        <dbReference type="PROSITE" id="PS50931"/>
    </source>
</evidence>
<organism evidence="6 7">
    <name type="scientific">Malikia granosa</name>
    <dbReference type="NCBI Taxonomy" id="263067"/>
    <lineage>
        <taxon>Bacteria</taxon>
        <taxon>Pseudomonadati</taxon>
        <taxon>Pseudomonadota</taxon>
        <taxon>Betaproteobacteria</taxon>
        <taxon>Burkholderiales</taxon>
        <taxon>Comamonadaceae</taxon>
        <taxon>Malikia</taxon>
    </lineage>
</organism>
<evidence type="ECO:0000313" key="6">
    <source>
        <dbReference type="EMBL" id="PRD66534.1"/>
    </source>
</evidence>
<feature type="domain" description="HTH lysR-type" evidence="5">
    <location>
        <begin position="1"/>
        <end position="59"/>
    </location>
</feature>
<sequence>MDRFEAIRLFTRIVELGSFSRAAEQLGITRAGATQAIQQLEARLGVRLLARTTRQVTPTLDGSDYYQRCSAILADLDEAEAAFSQAGRSPRGRLRVDLPGSLCRLVLMPALPDFCRRYPEIRIEFSISDRQIDPLREGVDCVLRIGALDEDLPLVARRLAVLPLVTCASRTYLERHGRPQGLAELQGHHAVDNLSATTGKAFAFEFMCADQVERLNLPASVAVNDGGGYVAACCAGLGLIQVPLFHVAHQLASGELEEILPAHRPPAMPLHLLYPPNRQATARLRAFIDWAGALFARAPERLAG</sequence>
<keyword evidence="7" id="KW-1185">Reference proteome</keyword>
<dbReference type="InterPro" id="IPR036390">
    <property type="entry name" value="WH_DNA-bd_sf"/>
</dbReference>
<dbReference type="PROSITE" id="PS50931">
    <property type="entry name" value="HTH_LYSR"/>
    <property type="match status" value="1"/>
</dbReference>
<dbReference type="PRINTS" id="PR00039">
    <property type="entry name" value="HTHLYSR"/>
</dbReference>
<dbReference type="Gene3D" id="1.10.10.10">
    <property type="entry name" value="Winged helix-like DNA-binding domain superfamily/Winged helix DNA-binding domain"/>
    <property type="match status" value="1"/>
</dbReference>
<evidence type="ECO:0000256" key="4">
    <source>
        <dbReference type="ARBA" id="ARBA00023163"/>
    </source>
</evidence>
<evidence type="ECO:0000256" key="1">
    <source>
        <dbReference type="ARBA" id="ARBA00009437"/>
    </source>
</evidence>
<gene>
    <name evidence="6" type="ORF">C6P64_04455</name>
</gene>
<dbReference type="PANTHER" id="PTHR30537:SF72">
    <property type="entry name" value="LYSR FAMILY TRANSCRIPTIONAL REGULATOR"/>
    <property type="match status" value="1"/>
</dbReference>